<dbReference type="Proteomes" id="UP000035199">
    <property type="component" value="Chromosome"/>
</dbReference>
<name>A0A0G3GW13_9CORY</name>
<evidence type="ECO:0000313" key="2">
    <source>
        <dbReference type="EMBL" id="AKK05349.1"/>
    </source>
</evidence>
<dbReference type="PATRIC" id="fig|571915.4.peg.1071"/>
<dbReference type="SMART" id="SM00507">
    <property type="entry name" value="HNHc"/>
    <property type="match status" value="1"/>
</dbReference>
<reference evidence="2 3" key="1">
    <citation type="journal article" date="2015" name="Genome Announc.">
        <title>Complete Genome Sequence of the Type Strain Corynebacterium mustelae DSM 45274, Isolated from Various Tissues of a Male Ferret with Lethal Sepsis.</title>
        <authorList>
            <person name="Ruckert C."/>
            <person name="Eimer J."/>
            <person name="Winkler A."/>
            <person name="Tauch A."/>
        </authorList>
    </citation>
    <scope>NUCLEOTIDE SEQUENCE [LARGE SCALE GENOMIC DNA]</scope>
    <source>
        <strain evidence="2 3">DSM 45274</strain>
    </source>
</reference>
<reference evidence="3" key="2">
    <citation type="submission" date="2015-05" db="EMBL/GenBank/DDBJ databases">
        <title>Complete genome sequence of Corynebacterium mustelae DSM 45274, isolated from various tissues of a male ferret with lethal sepsis.</title>
        <authorList>
            <person name="Ruckert C."/>
            <person name="Albersmeier A."/>
            <person name="Winkler A."/>
            <person name="Tauch A."/>
        </authorList>
    </citation>
    <scope>NUCLEOTIDE SEQUENCE [LARGE SCALE GENOMIC DNA]</scope>
    <source>
        <strain evidence="3">DSM 45274</strain>
    </source>
</reference>
<feature type="domain" description="HNH nuclease" evidence="1">
    <location>
        <begin position="292"/>
        <end position="344"/>
    </location>
</feature>
<dbReference type="InterPro" id="IPR003615">
    <property type="entry name" value="HNH_nuc"/>
</dbReference>
<proteinExistence type="predicted"/>
<dbReference type="EMBL" id="CP011542">
    <property type="protein sequence ID" value="AKK05349.1"/>
    <property type="molecule type" value="Genomic_DNA"/>
</dbReference>
<keyword evidence="3" id="KW-1185">Reference proteome</keyword>
<dbReference type="AlphaFoldDB" id="A0A0G3GW13"/>
<dbReference type="CDD" id="cd00085">
    <property type="entry name" value="HNHc"/>
    <property type="match status" value="1"/>
</dbReference>
<accession>A0A0G3GW13</accession>
<organism evidence="2 3">
    <name type="scientific">Corynebacterium mustelae</name>
    <dbReference type="NCBI Taxonomy" id="571915"/>
    <lineage>
        <taxon>Bacteria</taxon>
        <taxon>Bacillati</taxon>
        <taxon>Actinomycetota</taxon>
        <taxon>Actinomycetes</taxon>
        <taxon>Mycobacteriales</taxon>
        <taxon>Corynebacteriaceae</taxon>
        <taxon>Corynebacterium</taxon>
    </lineage>
</organism>
<dbReference type="Gene3D" id="1.10.30.50">
    <property type="match status" value="1"/>
</dbReference>
<evidence type="ECO:0000259" key="1">
    <source>
        <dbReference type="SMART" id="SM00507"/>
    </source>
</evidence>
<protein>
    <recommendedName>
        <fullName evidence="1">HNH nuclease domain-containing protein</fullName>
    </recommendedName>
</protein>
<sequence length="403" mass="45172">MGHSVEAMTTTPILDKLAAMAPLAAAMLREIKSAGLDKTELAAKLDITITEASLRIAVAKVFDEDELRLAEELKLSFAKLHTISSTTKRLSNPDVDPRNYRETLMHDACGKTCAELKQQINAEIKQLNDGHCRPRKSWLRYSSIADDDGMKYLIAKIPTETATRLQESLTPQARRLVVEKQAVDEAEGHAKALIERALGHYDITTLEELGPGENPDNPRDLRQRPCYLIPLFGIQENIDGTITDSNGSIVNIHERVSETLNEYGFAVAIYRDKNGHPRPQKVFEVKRLADADDRLISVVSHLVCQNPHCTIPAVRCNIHHITAYSRGGETTNDNLCPLCRYHNLRNDDDPDHIQHGRVVTDPKTGTVWFRHPDGTIARNRHPANHRNALTYAQEIFEICDCST</sequence>
<evidence type="ECO:0000313" key="3">
    <source>
        <dbReference type="Proteomes" id="UP000035199"/>
    </source>
</evidence>
<dbReference type="KEGG" id="cmv:CMUST_05055"/>
<gene>
    <name evidence="2" type="ORF">CMUST_05055</name>
</gene>
<dbReference type="STRING" id="571915.CMUST_05055"/>